<reference evidence="2" key="1">
    <citation type="submission" date="2023-03" db="EMBL/GenBank/DDBJ databases">
        <title>Massive genome expansion in bonnet fungi (Mycena s.s.) driven by repeated elements and novel gene families across ecological guilds.</title>
        <authorList>
            <consortium name="Lawrence Berkeley National Laboratory"/>
            <person name="Harder C.B."/>
            <person name="Miyauchi S."/>
            <person name="Viragh M."/>
            <person name="Kuo A."/>
            <person name="Thoen E."/>
            <person name="Andreopoulos B."/>
            <person name="Lu D."/>
            <person name="Skrede I."/>
            <person name="Drula E."/>
            <person name="Henrissat B."/>
            <person name="Morin E."/>
            <person name="Kohler A."/>
            <person name="Barry K."/>
            <person name="LaButti K."/>
            <person name="Morin E."/>
            <person name="Salamov A."/>
            <person name="Lipzen A."/>
            <person name="Mereny Z."/>
            <person name="Hegedus B."/>
            <person name="Baldrian P."/>
            <person name="Stursova M."/>
            <person name="Weitz H."/>
            <person name="Taylor A."/>
            <person name="Grigoriev I.V."/>
            <person name="Nagy L.G."/>
            <person name="Martin F."/>
            <person name="Kauserud H."/>
        </authorList>
    </citation>
    <scope>NUCLEOTIDE SEQUENCE</scope>
    <source>
        <strain evidence="2">CBHHK067</strain>
    </source>
</reference>
<proteinExistence type="predicted"/>
<name>A0AAD7CXQ3_MYCRO</name>
<dbReference type="AlphaFoldDB" id="A0AAD7CXQ3"/>
<evidence type="ECO:0000256" key="1">
    <source>
        <dbReference type="SAM" id="MobiDB-lite"/>
    </source>
</evidence>
<keyword evidence="3" id="KW-1185">Reference proteome</keyword>
<dbReference type="Proteomes" id="UP001221757">
    <property type="component" value="Unassembled WGS sequence"/>
</dbReference>
<evidence type="ECO:0000313" key="2">
    <source>
        <dbReference type="EMBL" id="KAJ7669139.1"/>
    </source>
</evidence>
<feature type="region of interest" description="Disordered" evidence="1">
    <location>
        <begin position="390"/>
        <end position="451"/>
    </location>
</feature>
<dbReference type="EMBL" id="JARKIE010000188">
    <property type="protein sequence ID" value="KAJ7669139.1"/>
    <property type="molecule type" value="Genomic_DNA"/>
</dbReference>
<feature type="compositionally biased region" description="Low complexity" evidence="1">
    <location>
        <begin position="403"/>
        <end position="415"/>
    </location>
</feature>
<organism evidence="2 3">
    <name type="scientific">Mycena rosella</name>
    <name type="common">Pink bonnet</name>
    <name type="synonym">Agaricus rosellus</name>
    <dbReference type="NCBI Taxonomy" id="1033263"/>
    <lineage>
        <taxon>Eukaryota</taxon>
        <taxon>Fungi</taxon>
        <taxon>Dikarya</taxon>
        <taxon>Basidiomycota</taxon>
        <taxon>Agaricomycotina</taxon>
        <taxon>Agaricomycetes</taxon>
        <taxon>Agaricomycetidae</taxon>
        <taxon>Agaricales</taxon>
        <taxon>Marasmiineae</taxon>
        <taxon>Mycenaceae</taxon>
        <taxon>Mycena</taxon>
    </lineage>
</organism>
<protein>
    <submittedName>
        <fullName evidence="2">Uncharacterized protein</fullName>
    </submittedName>
</protein>
<accession>A0AAD7CXQ3</accession>
<sequence>MAKGHSNARGLPHRLLISESRWYSCADVCRHSVDLSNRAWQPRTCSRSLWRSIFVHSLEASLVKRTLSYNAPFQGQSPHPGLFVRPPLAILRMHPPPAAPRLPGLEAAPKRDRLRPAHAGSPDLNMNLASRSVLRAHSDPGVHTPARAVPGRTDTRHCGLPRHDEACSIASSFAGQVADTRRGADSAARFDAERVGAPQAQFLRDTRSTLVIAGGSRFERTSSRASSRHQRSSPRPGIPGGPGPVVLTGKQIPLDEGRFPRAFQGPARSGEPRIHALSSPCSACISSGPHARLLGPSIHITCSALEAAAPHAAPPCAEAGHHPSRALCLYPSHLQSLRAPLVQRAFPARLLIPTRWMHMPGCRFRRPSRTPRAIPASAVAYLGPSLPLGVRDRRAPCPRRKGSGSSSSRGRGLSSELHTPPSYAERSRPLSETVDAHPPAAESSPADRTGV</sequence>
<feature type="region of interest" description="Disordered" evidence="1">
    <location>
        <begin position="214"/>
        <end position="245"/>
    </location>
</feature>
<gene>
    <name evidence="2" type="ORF">B0H17DRAFT_208617</name>
</gene>
<comment type="caution">
    <text evidence="2">The sequence shown here is derived from an EMBL/GenBank/DDBJ whole genome shotgun (WGS) entry which is preliminary data.</text>
</comment>
<evidence type="ECO:0000313" key="3">
    <source>
        <dbReference type="Proteomes" id="UP001221757"/>
    </source>
</evidence>